<evidence type="ECO:0000256" key="2">
    <source>
        <dbReference type="SAM" id="Phobius"/>
    </source>
</evidence>
<evidence type="ECO:0000313" key="4">
    <source>
        <dbReference type="Proteomes" id="UP000193411"/>
    </source>
</evidence>
<feature type="region of interest" description="Disordered" evidence="1">
    <location>
        <begin position="109"/>
        <end position="130"/>
    </location>
</feature>
<feature type="transmembrane region" description="Helical" evidence="2">
    <location>
        <begin position="142"/>
        <end position="163"/>
    </location>
</feature>
<gene>
    <name evidence="3" type="ORF">BCR44DRAFT_1434704</name>
</gene>
<evidence type="ECO:0000313" key="3">
    <source>
        <dbReference type="EMBL" id="ORZ35264.1"/>
    </source>
</evidence>
<feature type="transmembrane region" description="Helical" evidence="2">
    <location>
        <begin position="169"/>
        <end position="189"/>
    </location>
</feature>
<keyword evidence="2" id="KW-0472">Membrane</keyword>
<comment type="caution">
    <text evidence="3">The sequence shown here is derived from an EMBL/GenBank/DDBJ whole genome shotgun (WGS) entry which is preliminary data.</text>
</comment>
<protein>
    <submittedName>
        <fullName evidence="3">Uncharacterized protein</fullName>
    </submittedName>
</protein>
<evidence type="ECO:0000256" key="1">
    <source>
        <dbReference type="SAM" id="MobiDB-lite"/>
    </source>
</evidence>
<dbReference type="EMBL" id="MCFL01000023">
    <property type="protein sequence ID" value="ORZ35264.1"/>
    <property type="molecule type" value="Genomic_DNA"/>
</dbReference>
<feature type="region of interest" description="Disordered" evidence="1">
    <location>
        <begin position="41"/>
        <end position="63"/>
    </location>
</feature>
<organism evidence="3 4">
    <name type="scientific">Catenaria anguillulae PL171</name>
    <dbReference type="NCBI Taxonomy" id="765915"/>
    <lineage>
        <taxon>Eukaryota</taxon>
        <taxon>Fungi</taxon>
        <taxon>Fungi incertae sedis</taxon>
        <taxon>Blastocladiomycota</taxon>
        <taxon>Blastocladiomycetes</taxon>
        <taxon>Blastocladiales</taxon>
        <taxon>Catenariaceae</taxon>
        <taxon>Catenaria</taxon>
    </lineage>
</organism>
<reference evidence="3 4" key="1">
    <citation type="submission" date="2016-07" db="EMBL/GenBank/DDBJ databases">
        <title>Pervasive Adenine N6-methylation of Active Genes in Fungi.</title>
        <authorList>
            <consortium name="DOE Joint Genome Institute"/>
            <person name="Mondo S.J."/>
            <person name="Dannebaum R.O."/>
            <person name="Kuo R.C."/>
            <person name="Labutti K."/>
            <person name="Haridas S."/>
            <person name="Kuo A."/>
            <person name="Salamov A."/>
            <person name="Ahrendt S.R."/>
            <person name="Lipzen A."/>
            <person name="Sullivan W."/>
            <person name="Andreopoulos W.B."/>
            <person name="Clum A."/>
            <person name="Lindquist E."/>
            <person name="Daum C."/>
            <person name="Ramamoorthy G.K."/>
            <person name="Gryganskyi A."/>
            <person name="Culley D."/>
            <person name="Magnuson J.K."/>
            <person name="James T.Y."/>
            <person name="O'Malley M.A."/>
            <person name="Stajich J.E."/>
            <person name="Spatafora J.W."/>
            <person name="Visel A."/>
            <person name="Grigoriev I.V."/>
        </authorList>
    </citation>
    <scope>NUCLEOTIDE SEQUENCE [LARGE SCALE GENOMIC DNA]</scope>
    <source>
        <strain evidence="3 4">PL171</strain>
    </source>
</reference>
<name>A0A1Y2HMR9_9FUNG</name>
<keyword evidence="2" id="KW-0812">Transmembrane</keyword>
<accession>A0A1Y2HMR9</accession>
<dbReference type="AlphaFoldDB" id="A0A1Y2HMR9"/>
<dbReference type="Proteomes" id="UP000193411">
    <property type="component" value="Unassembled WGS sequence"/>
</dbReference>
<keyword evidence="4" id="KW-1185">Reference proteome</keyword>
<keyword evidence="2" id="KW-1133">Transmembrane helix</keyword>
<sequence>MWATQLYLPTQAAAINGIMPVFAIFVTIWALSANVRRFLSRPRRGSSSPSMSGQEETKSRFSAVSRSFHRLRHMRSFGATASRGAPKDVPAGYSSPSLAATSQAQSQSLSQISSSQRNTSNDAEGARSGASQKISCPLSMTFVLLSIGISVLWALTIIFHLSGPFVGTVRTFVFAPFLGVLGLCLEASFERLMRLVSVKHAKSTRHGRGRQFFGVTTLGNGLGQHDATDKAGGGIVHVPSSKSVSEVKTGGSSQADGDQVASIVYDD</sequence>
<feature type="transmembrane region" description="Helical" evidence="2">
    <location>
        <begin position="12"/>
        <end position="35"/>
    </location>
</feature>
<proteinExistence type="predicted"/>